<evidence type="ECO:0000256" key="1">
    <source>
        <dbReference type="ARBA" id="ARBA00022490"/>
    </source>
</evidence>
<evidence type="ECO:0000256" key="2">
    <source>
        <dbReference type="HAMAP-Rule" id="MF_01126"/>
    </source>
</evidence>
<dbReference type="STRING" id="1423734.FC83_GL002478"/>
<keyword evidence="1 2" id="KW-0963">Cytoplasm</keyword>
<dbReference type="InterPro" id="IPR016979">
    <property type="entry name" value="DUF2129"/>
</dbReference>
<comment type="caution">
    <text evidence="4">The sequence shown here is derived from an EMBL/GenBank/DDBJ whole genome shotgun (WGS) entry which is preliminary data.</text>
</comment>
<dbReference type="Proteomes" id="UP000051236">
    <property type="component" value="Unassembled WGS sequence"/>
</dbReference>
<sequence length="115" mass="13671">MSELKPRVGIVVWVYNLHQVRQLRRFGLIYYTSRKMKYVYLYVDQEAAAATQKAIAKLRFVRKVELSHRPELATEFGEKLAEKAKDEEQEPFFHPEVDSDQELEKEHKLDAHHSR</sequence>
<comment type="subcellular location">
    <subcellularLocation>
        <location evidence="2">Cytoplasm</location>
    </subcellularLocation>
</comment>
<evidence type="ECO:0000313" key="4">
    <source>
        <dbReference type="EMBL" id="KRM36604.1"/>
    </source>
</evidence>
<keyword evidence="5" id="KW-1185">Reference proteome</keyword>
<comment type="similarity">
    <text evidence="2">Belongs to the UPF0298 family.</text>
</comment>
<gene>
    <name evidence="4" type="ORF">FC83_GL002478</name>
</gene>
<dbReference type="AlphaFoldDB" id="X0PDE2"/>
<dbReference type="PATRIC" id="fig|1423734.3.peg.2513"/>
<evidence type="ECO:0000256" key="3">
    <source>
        <dbReference type="SAM" id="MobiDB-lite"/>
    </source>
</evidence>
<dbReference type="GO" id="GO:0005737">
    <property type="term" value="C:cytoplasm"/>
    <property type="evidence" value="ECO:0007669"/>
    <property type="project" value="UniProtKB-SubCell"/>
</dbReference>
<dbReference type="Pfam" id="PF09902">
    <property type="entry name" value="DUF2129"/>
    <property type="match status" value="1"/>
</dbReference>
<protein>
    <recommendedName>
        <fullName evidence="2">UPF0298 protein FC83_GL002478</fullName>
    </recommendedName>
</protein>
<dbReference type="HAMAP" id="MF_01126">
    <property type="entry name" value="UPF0298"/>
    <property type="match status" value="1"/>
</dbReference>
<evidence type="ECO:0000313" key="5">
    <source>
        <dbReference type="Proteomes" id="UP000051236"/>
    </source>
</evidence>
<proteinExistence type="inferred from homology"/>
<dbReference type="EMBL" id="AZGA01000002">
    <property type="protein sequence ID" value="KRM36604.1"/>
    <property type="molecule type" value="Genomic_DNA"/>
</dbReference>
<name>X0PDE2_9LACO</name>
<reference evidence="4 5" key="1">
    <citation type="journal article" date="2015" name="Genome Announc.">
        <title>Expanding the biotechnology potential of lactobacilli through comparative genomics of 213 strains and associated genera.</title>
        <authorList>
            <person name="Sun Z."/>
            <person name="Harris H.M."/>
            <person name="McCann A."/>
            <person name="Guo C."/>
            <person name="Argimon S."/>
            <person name="Zhang W."/>
            <person name="Yang X."/>
            <person name="Jeffery I.B."/>
            <person name="Cooney J.C."/>
            <person name="Kagawa T.F."/>
            <person name="Liu W."/>
            <person name="Song Y."/>
            <person name="Salvetti E."/>
            <person name="Wrobel A."/>
            <person name="Rasinkangas P."/>
            <person name="Parkhill J."/>
            <person name="Rea M.C."/>
            <person name="O'Sullivan O."/>
            <person name="Ritari J."/>
            <person name="Douillard F.P."/>
            <person name="Paul Ross R."/>
            <person name="Yang R."/>
            <person name="Briner A.E."/>
            <person name="Felis G.E."/>
            <person name="de Vos W.M."/>
            <person name="Barrangou R."/>
            <person name="Klaenhammer T.R."/>
            <person name="Caufield P.W."/>
            <person name="Cui Y."/>
            <person name="Zhang H."/>
            <person name="O'Toole P.W."/>
        </authorList>
    </citation>
    <scope>NUCLEOTIDE SEQUENCE [LARGE SCALE GENOMIC DNA]</scope>
    <source>
        <strain evidence="4 5">DSM 18527</strain>
    </source>
</reference>
<feature type="region of interest" description="Disordered" evidence="3">
    <location>
        <begin position="82"/>
        <end position="115"/>
    </location>
</feature>
<dbReference type="OrthoDB" id="2990788at2"/>
<dbReference type="RefSeq" id="WP_035451618.1">
    <property type="nucleotide sequence ID" value="NZ_AZGA01000002.1"/>
</dbReference>
<accession>X0PDE2</accession>
<dbReference type="eggNOG" id="COG4471">
    <property type="taxonomic scope" value="Bacteria"/>
</dbReference>
<organism evidence="4 5">
    <name type="scientific">Agrilactobacillus composti DSM 18527 = JCM 14202</name>
    <dbReference type="NCBI Taxonomy" id="1423734"/>
    <lineage>
        <taxon>Bacteria</taxon>
        <taxon>Bacillati</taxon>
        <taxon>Bacillota</taxon>
        <taxon>Bacilli</taxon>
        <taxon>Lactobacillales</taxon>
        <taxon>Lactobacillaceae</taxon>
        <taxon>Agrilactobacillus</taxon>
    </lineage>
</organism>